<reference evidence="2" key="2">
    <citation type="submission" date="2025-09" db="UniProtKB">
        <authorList>
            <consortium name="Ensembl"/>
        </authorList>
    </citation>
    <scope>IDENTIFICATION</scope>
</reference>
<feature type="region of interest" description="Disordered" evidence="1">
    <location>
        <begin position="1"/>
        <end position="73"/>
    </location>
</feature>
<dbReference type="PANTHER" id="PTHR22876">
    <property type="entry name" value="ZGC:101016"/>
    <property type="match status" value="1"/>
</dbReference>
<accession>A0A8C3PAN8</accession>
<sequence length="216" mass="24608">MGELDSLWHRSQSGYEDGSGVGREVPGQGAGQGATCGAVDSRCGRMSSQRGNVARSRPQRHQNSRVFKNDKYDTSAQRKKINAKLHDGVCQHCKEVLEWRVKFSKYKPLSKPKKCVKCLQKTVKDSYHIICRSCACELEVCAKCGKREEIVVPISKGPEKMENETTGNCQRRISRREESEESDELDFDIDLDGMDEKNPDMLEEHFKNMKFERTEV</sequence>
<gene>
    <name evidence="2" type="primary">C9orf85</name>
</gene>
<dbReference type="Proteomes" id="UP000694380">
    <property type="component" value="Unplaced"/>
</dbReference>
<dbReference type="Pfam" id="PF10217">
    <property type="entry name" value="DUF2039"/>
    <property type="match status" value="1"/>
</dbReference>
<dbReference type="Ensembl" id="ENSCPBT00000033509.1">
    <property type="protein sequence ID" value="ENSCPBP00000028462.1"/>
    <property type="gene ID" value="ENSCPBG00000020102.1"/>
</dbReference>
<reference evidence="2" key="1">
    <citation type="submission" date="2025-08" db="UniProtKB">
        <authorList>
            <consortium name="Ensembl"/>
        </authorList>
    </citation>
    <scope>IDENTIFICATION</scope>
</reference>
<protein>
    <submittedName>
        <fullName evidence="2">Chromosome 9 open reading frame 85</fullName>
    </submittedName>
</protein>
<dbReference type="InterPro" id="IPR019351">
    <property type="entry name" value="DUF2039"/>
</dbReference>
<keyword evidence="3" id="KW-1185">Reference proteome</keyword>
<evidence type="ECO:0000313" key="2">
    <source>
        <dbReference type="Ensembl" id="ENSCPBP00000028462.1"/>
    </source>
</evidence>
<proteinExistence type="predicted"/>
<dbReference type="GeneTree" id="ENSGT00440000033805"/>
<evidence type="ECO:0000313" key="3">
    <source>
        <dbReference type="Proteomes" id="UP000694380"/>
    </source>
</evidence>
<dbReference type="PANTHER" id="PTHR22876:SF5">
    <property type="entry name" value="CHROMOSOME 9 OPEN READING FRAME 85"/>
    <property type="match status" value="1"/>
</dbReference>
<evidence type="ECO:0000256" key="1">
    <source>
        <dbReference type="SAM" id="MobiDB-lite"/>
    </source>
</evidence>
<feature type="region of interest" description="Disordered" evidence="1">
    <location>
        <begin position="160"/>
        <end position="184"/>
    </location>
</feature>
<name>A0A8C3PAN8_CHRPI</name>
<organism evidence="2 3">
    <name type="scientific">Chrysemys picta bellii</name>
    <name type="common">Western painted turtle</name>
    <name type="synonym">Emys bellii</name>
    <dbReference type="NCBI Taxonomy" id="8478"/>
    <lineage>
        <taxon>Eukaryota</taxon>
        <taxon>Metazoa</taxon>
        <taxon>Chordata</taxon>
        <taxon>Craniata</taxon>
        <taxon>Vertebrata</taxon>
        <taxon>Euteleostomi</taxon>
        <taxon>Archelosauria</taxon>
        <taxon>Testudinata</taxon>
        <taxon>Testudines</taxon>
        <taxon>Cryptodira</taxon>
        <taxon>Durocryptodira</taxon>
        <taxon>Testudinoidea</taxon>
        <taxon>Emydidae</taxon>
        <taxon>Chrysemys</taxon>
    </lineage>
</organism>
<dbReference type="AlphaFoldDB" id="A0A8C3PAN8"/>
<dbReference type="OMA" id="MNFERTE"/>